<dbReference type="InterPro" id="IPR013425">
    <property type="entry name" value="Autotrns_rpt"/>
</dbReference>
<sequence length="3395" mass="343050">MIMLSLPPLAPKSEIDLPLKHSRNIATKTLLAWMARISVMGAVLGVVSNSRAADIDWDGGAGDFLWSSSANWLPDGLPATGDALQFTTPSAAFIHLDGNRLGAYSGLEFSGGGTINFGVAGAPNLLSLNPVTAPNITIASGTTVNLNAFVTGPLSFSGGGTVVLDNYFAPNGNITADGAGTTIKVFSHSVLAHSSGGLAGTRGDIPTLGPIAGATETLTLTNGARLQFVGYGMNPDANSKNIIIGEGGGILDVRNGSIQFDDANQVSGAGLVTKAGIGRLLMFGNATTNFNLSGGSLVQEGFLELNSASNAFPATASHTVSGGVLGLAHTTTVFSMSFNTITLNSGGSLGVGSASHRFGSTTAASTMILNGGNLLGADYIDGRTSRNVIINSHLQGSGTIQVMGGLGSGSGNPNLGNHRIIFQRADSTNTTFNGRFVLNNSAGIENNTSNDSGPGTGNALGNATIEFKGTNTALDLRDNGTGNNQTIGGYTGVNLELTSTQKGGTASLAVTRGSGSNAGNTIELGDLTIGSQYFDINAQNSYRAAFTGDVLITGNATIATRYNGSLTNNGSIQFNSAINEDIADRSLSKVGPVNSQMNALNSINVTNLNLVQGILSLRGPSGAIGLGLGGTGTVNTSINGSLVLDDNAEGTATGNRLNADLDVNMRGGTLSLLSGAGGSNQSVENLNLAAGYNTFNATANSSAAVLQLGNATTWTRATNAVVNFTGTNLGTAGNNGRILIGGQADSAFLGGWAVVSPTATTLEFAKYDATGGLGVSAFTAYTSGVAAIDYVSGNHIKKTDNVTTTLGATSVNSLNLQLTTAMAATTDTIKLGGAANLLRIESGGLISSTQPAFIDHFTPGVDKGQITAGAANDDAASLYITNTANLSIGARLVNNGTGALTVVKSGSGTLFLTNTNALATNNNFTGGLIINAGLVHVYANSTTAIDALSSNITLAGGALGVNTNNQNGNMTSARTITVAASGSSLLLDNNTSAAHADPGANTDKNVTFAALNFTAPASGEGAPTLNFGGFSSNDAIFQTVDISNAPTINMVTTDSNSWMRFNNLTGSGGFTLTQTGTTYNTSTAEHIILGTGAADTTANTYTGDIVLRGGRLLLNKGLNTTAITGDVIINGGTLSWAGTNRGNQFAAGSKVYLIAGNLGQADEGTTNGFTNDYDGYVSELIMTGGQLNSGRVSMTIDKATISGGLIDVQGISNLGAILTLNNTELLQGAPAISVKGDALTDLTTLVLGGDYFKTTGQNINLLSAPATFSAGAEVRLLTDITVATSPFMANSYSSGINVAAGRELAAIARVDLDGATRDFNIADAAYYTIQPNIINGGISKSGLGTMVLSSFLNQNTFDGAVAVNAGVLVIRNNSSLGSTVGATTIAAGATLEAESGLVSAENITLSGFGAADKNAALLSYRSANIFTGNVAISGDTALSTYASSIAFDSSARPGTLVPIFSRSELRFTQALTGTGNLLVRGDGHLYLDGGLGNTGSLLKDGGGYVYLSGPSTYTGITDIGAGVLRTSTTLGTTAQGTRVLGGASLQLTGNTNLGNESLELHGIGHTSQRGSLVNLSGNNTASGVINLVTDTQNPLAAIHSIDGLMTLTGGVISATNANLAVSGPGNGSIAGGIATGTGTLTKRGSGKWTLSGPTASTFTGATTIEGGTLEVDTASSQLSDTAALNLNGGNLALTGSGTETVNGLNLNAGGAEIALGSATLNIGTLSRSAGATVNFTTAGNLPTTATNTNGILGAYATVGGRDWASVNGTTVTALATYTTLYEDTNLANGTLAPTPTLTTADNLLVDRTQQNVTTTAVNANSLKITTGLGLAQKALGITLGSGGVLYDGTPGSTFGIAGATASLNAGSNELVFQIHEGTLDANIILAGTGGLTKNGTGTLILNAGNTFTGDININNGTLAIQGATGDPTALGAIGARTVNINGGTFSVATGLYDPAVTTKSFVIGTDGGTIHVGGGDQIHTSTTIISQMILNDPGQFSGTGTLTKTGDGRLNLNNTYDFTGDINVQDGILIAGATAIGGRQPGQTITVGKGATLALAATEFDGTLNFNDGSTYIANGNGITTAFNGLVNLNGTVHTYLQNIGSFVNGANLAFNNRVTLGSASTWNIYGRDGGTVGASGNALYLNSPNDISGTIRINANALVVASNAGSLGNATNRATVELAGPNARLMLRENSTADFNFNLNVNANSVLELRNAGANAGHYFSINNLNVADKAIFTLNGGNNEQLQVAGTANFAGSAILNLSTASINAVFREVTGGSNISKLGAGSLFLTGATGWSNTYTQYFGNTQLLQAGTLNGIDSLVIKGGRFSIDNSQGSFNINRLSDTLAVTMWGGDLISSGTEAVGTLTARGSLDIRQLYASATLGSNGPTASVLSFSNSITAARQLGATIDFRAESGGTLGGTGVSPRIVFNGQATTTFLGGGIVNGNDWAQYNAAVDGGFQRGVLSQGTYASNGAETGWLSTQNINLTTISPTLTGSRTIQSLRFDTGTARTLTLGSNNLTITSGGIMVTTANGTHTIGANITDTGVLTAGIASDGIADELFVHLVNGGGALVINALIADNGTDPLSFVKASGGNVTLNNPNNSFSGGLYLNEGGITHTNLTTGLGAANSTIFLQGGTLALRHDNGGTSTGTLSYNHNINTRANSTLSLDRATGTSSITANTMVFQKLTIDDATLTVRNNINTGTAASNYNARFTQGATFSGLAILDIARNGTAGNQAAATIVGETSGTGTLIKNNAGALEFGTADLLDSIANTWNGDLIVNAGDIRLQKTAGTQAIGGNIIMNGGILTSFASNQIADTASITMNNGTFNLRGNAETFASLTVNGGLFRTNTGGTAVATTSITTITGDVNVNNVTQNDSLLIDNLTVLDILGTLYLNTTFSRVETAATGHLIVGGLDMTGSGVRVANGSGVSNFTLNGNITTRASEQSAIINGDNDSDSFFNLSPGTTNINRTFDVADGGAEDDFIINVTMRNAISGGTGSGFTKTGAGSMVFVGTRANLFTGVVNVNEGRLDLRKDASLNTISGSALNIASGATVRQLNNQQILDAATLTVNGTYDLDYGNASETVGAISGTNSSARILLGPGSALTTNFDSTAGVVTYAGQILGTGASNATTTTGGIIKGGVGSWNLTGNSEFAGNAIVNAGELSMMGVMKGNTTYVKTSATLSGAGTLANVILEAGSTLKPGAIADTADTSIATLTIAGDFSAAASSITRMQLQSATTNSDFGGFTFDTPDYINFITTAANTNLAWQDITTGSMDHLNITGTLGDNGDITLASGAQFTFNAIGYTGISGDVFKLIDWTGSADNAAWLANNGTFIRGGGDIGDLDLPTLTEGLMWDTRLFSSHGTLIVVGEAVPEPGRAALILLACATLLFRRRR</sequence>
<evidence type="ECO:0000313" key="3">
    <source>
        <dbReference type="Proteomes" id="UP000306196"/>
    </source>
</evidence>
<keyword evidence="1" id="KW-0732">Signal</keyword>
<evidence type="ECO:0000313" key="2">
    <source>
        <dbReference type="EMBL" id="TLD71895.1"/>
    </source>
</evidence>
<comment type="caution">
    <text evidence="2">The sequence shown here is derived from an EMBL/GenBank/DDBJ whole genome shotgun (WGS) entry which is preliminary data.</text>
</comment>
<reference evidence="2 3" key="1">
    <citation type="submission" date="2019-05" db="EMBL/GenBank/DDBJ databases">
        <title>Verrucobacter flavum gen. nov., sp. nov. a new member of the family Verrucomicrobiaceae.</title>
        <authorList>
            <person name="Szuroczki S."/>
            <person name="Abbaszade G."/>
            <person name="Szabo A."/>
            <person name="Felfoldi T."/>
            <person name="Schumann P."/>
            <person name="Boka K."/>
            <person name="Keki Z."/>
            <person name="Toumi M."/>
            <person name="Toth E."/>
        </authorList>
    </citation>
    <scope>NUCLEOTIDE SEQUENCE [LARGE SCALE GENOMIC DNA]</scope>
    <source>
        <strain evidence="2 3">MG-N-17</strain>
    </source>
</reference>
<dbReference type="OrthoDB" id="200357at2"/>
<dbReference type="EMBL" id="VAUV01000003">
    <property type="protein sequence ID" value="TLD71895.1"/>
    <property type="molecule type" value="Genomic_DNA"/>
</dbReference>
<dbReference type="NCBIfam" id="TIGR02601">
    <property type="entry name" value="autotrns_rpt"/>
    <property type="match status" value="7"/>
</dbReference>
<dbReference type="NCBIfam" id="TIGR02595">
    <property type="entry name" value="PEP_CTERM"/>
    <property type="match status" value="1"/>
</dbReference>
<dbReference type="Proteomes" id="UP000306196">
    <property type="component" value="Unassembled WGS sequence"/>
</dbReference>
<protein>
    <submittedName>
        <fullName evidence="2">PEP-CTERM sorting domain-containing protein</fullName>
    </submittedName>
</protein>
<dbReference type="InterPro" id="IPR013424">
    <property type="entry name" value="Ice-binding_C"/>
</dbReference>
<organism evidence="2 3">
    <name type="scientific">Phragmitibacter flavus</name>
    <dbReference type="NCBI Taxonomy" id="2576071"/>
    <lineage>
        <taxon>Bacteria</taxon>
        <taxon>Pseudomonadati</taxon>
        <taxon>Verrucomicrobiota</taxon>
        <taxon>Verrucomicrobiia</taxon>
        <taxon>Verrucomicrobiales</taxon>
        <taxon>Verrucomicrobiaceae</taxon>
        <taxon>Phragmitibacter</taxon>
    </lineage>
</organism>
<name>A0A5R8KIX4_9BACT</name>
<gene>
    <name evidence="2" type="ORF">FEM03_03985</name>
</gene>
<proteinExistence type="predicted"/>
<evidence type="ECO:0000256" key="1">
    <source>
        <dbReference type="ARBA" id="ARBA00022729"/>
    </source>
</evidence>
<keyword evidence="3" id="KW-1185">Reference proteome</keyword>
<accession>A0A5R8KIX4</accession>
<dbReference type="Pfam" id="PF12951">
    <property type="entry name" value="PATR"/>
    <property type="match status" value="9"/>
</dbReference>